<reference evidence="5" key="4">
    <citation type="submission" date="2023-08" db="EMBL/GenBank/DDBJ databases">
        <authorList>
            <person name="Guima S.E.S."/>
            <person name="Martins L.F."/>
            <person name="Silva A.M."/>
            <person name="Setubal J.C."/>
        </authorList>
    </citation>
    <scope>NUCLEOTIDE SEQUENCE</scope>
    <source>
        <strain evidence="5">ZC4RG45</strain>
    </source>
</reference>
<feature type="domain" description="Thiolase-like protein type 1 additional C-terminal" evidence="4">
    <location>
        <begin position="644"/>
        <end position="724"/>
    </location>
</feature>
<dbReference type="InterPro" id="IPR014748">
    <property type="entry name" value="Enoyl-CoA_hydra_C"/>
</dbReference>
<dbReference type="Gene3D" id="3.90.226.10">
    <property type="entry name" value="2-enoyl-CoA Hydratase, Chain A, domain 1"/>
    <property type="match status" value="1"/>
</dbReference>
<dbReference type="InterPro" id="IPR001753">
    <property type="entry name" value="Enoyl-CoA_hydra/iso"/>
</dbReference>
<dbReference type="Gene3D" id="3.40.47.10">
    <property type="match status" value="1"/>
</dbReference>
<dbReference type="CDD" id="cd07812">
    <property type="entry name" value="SRPBCC"/>
    <property type="match status" value="1"/>
</dbReference>
<dbReference type="EMBL" id="QGUI02000203">
    <property type="protein sequence ID" value="MFO7193377.1"/>
    <property type="molecule type" value="Genomic_DNA"/>
</dbReference>
<comment type="caution">
    <text evidence="6">The sequence shown here is derived from an EMBL/GenBank/DDBJ whole genome shotgun (WGS) entry which is preliminary data.</text>
</comment>
<evidence type="ECO:0000256" key="1">
    <source>
        <dbReference type="ARBA" id="ARBA00005254"/>
    </source>
</evidence>
<dbReference type="Gene3D" id="1.10.12.10">
    <property type="entry name" value="Lyase 2-enoyl-coa Hydratase, Chain A, domain 2"/>
    <property type="match status" value="1"/>
</dbReference>
<name>A0A2W4JRH3_9PSEU</name>
<sequence length="991" mass="103564">MSDALRKVRAQLRGARQLTKAAASDKRVRRELLRGLFGRSRRAHRAAGPGGEPGAAQSSGADGADGYQPPAGLAEWAAHTHAEQVVSASVADTLAFVSDPGRFPEWLTTHTGWRGEAPQGAREGETFVQQARVMGIPVDVTWTVVSVGDSGLELHGLGPMGVKFAFWITVTEHPDGAKVFFDAGLDGQPIKGPMGASVLRSLTDELEASLAQLAGVLANEDSPGRARRAPVKHQATGELLDPNTPVLVGVGQVVQREGGTKDPAALSVVALRRAAEDAGAGGDLLRSADAVYAVASASWTYNDQAAAVAEGVGAKPKSTVQSTPLGGDGAQLLINEAAQAIADGAASVVLLSGAEAGATLAATDGTPDWPVQDASVRPTRVVGIDRPGNHEAETAVGLGMPIYMYALLETAVRAQSGRDPKEHRDAVGRMWSRFSAVAAKNPYAWQPQEFSAEEIVTPSKDNRMVSAPYTKLMCANLQVDLATGLIMCSAAAAEAAGIPQKKWVFVHAGASGHDEWFVANRAWLAASPAINALGRAVMEHAEVTADQLKHVDLYSCFPSAVQIAAEELGLPTDDPDRPLTVTGGLTFGGGPGNNYGSHGVASLVPLLRAEPEAYGLATSLGWYLTKHALGVYSAKPPKRPFRHLQPVIEHPPARPVRTDYHGPAVVEAYTVPYSREGEPEAAILSVLAPDGARALLRTTQAEVIETLLDTDAVGRPVDIAEDGTVTLGEGSVELPEPPPPPVLTERRGPTMIITLNRPEVRNAIDVATAAALERAIDVFEADPHARVAILTGAGGSFCAGMDLKAAARGQFPVTEKRGPLGLTAVPPKKPLIAAVEGHALAGGCELALAADLIVAAEDAQFGLPEPKRGLAAAAGGVMRLRERLPRNIAMEMALTGDPMPAQRLAELGLINALAPAESVLDAALKLAERIAGNAPISVEVSKRIVDESSDWSTTEAFAKQADIAAAALASEDATEGVRAFAEKRDPVFKGR</sequence>
<dbReference type="SUPFAM" id="SSF55961">
    <property type="entry name" value="Bet v1-like"/>
    <property type="match status" value="1"/>
</dbReference>
<feature type="compositionally biased region" description="Low complexity" evidence="3">
    <location>
        <begin position="54"/>
        <end position="66"/>
    </location>
</feature>
<evidence type="ECO:0000256" key="3">
    <source>
        <dbReference type="SAM" id="MobiDB-lite"/>
    </source>
</evidence>
<accession>A0A2W4JRH3</accession>
<comment type="similarity">
    <text evidence="1 2">Belongs to the enoyl-CoA hydratase/isomerase family.</text>
</comment>
<dbReference type="InterPro" id="IPR029045">
    <property type="entry name" value="ClpP/crotonase-like_dom_sf"/>
</dbReference>
<reference evidence="5 7" key="3">
    <citation type="journal article" date="2021" name="BMC Genomics">
        <title>Genome-resolved metagenome and metatranscriptome analyses of thermophilic composting reveal key bacterial players and their metabolic interactions.</title>
        <authorList>
            <person name="Braga L.P.P."/>
            <person name="Pereira R.V."/>
            <person name="Martins L.F."/>
            <person name="Moura L.M.S."/>
            <person name="Sanchez F.B."/>
            <person name="Patane J.S.L."/>
            <person name="da Silva A.M."/>
            <person name="Setubal J.C."/>
        </authorList>
    </citation>
    <scope>NUCLEOTIDE SEQUENCE [LARGE SCALE GENOMIC DNA]</scope>
    <source>
        <strain evidence="5">ZC4RG45</strain>
    </source>
</reference>
<gene>
    <name evidence="5" type="ORF">DIU77_014135</name>
    <name evidence="6" type="ORF">DIU77_03920</name>
</gene>
<dbReference type="GO" id="GO:0016746">
    <property type="term" value="F:acyltransferase activity"/>
    <property type="evidence" value="ECO:0007669"/>
    <property type="project" value="InterPro"/>
</dbReference>
<reference evidence="6" key="1">
    <citation type="submission" date="2018-05" db="EMBL/GenBank/DDBJ databases">
        <authorList>
            <person name="Lanie J.A."/>
            <person name="Ng W.-L."/>
            <person name="Kazmierczak K.M."/>
            <person name="Andrzejewski T.M."/>
            <person name="Davidsen T.M."/>
            <person name="Wayne K.J."/>
            <person name="Tettelin H."/>
            <person name="Glass J.I."/>
            <person name="Rusch D."/>
            <person name="Podicherti R."/>
            <person name="Tsui H.-C.T."/>
            <person name="Winkler M.E."/>
        </authorList>
    </citation>
    <scope>NUCLEOTIDE SEQUENCE</scope>
    <source>
        <strain evidence="6">ZC4RG45</strain>
    </source>
</reference>
<organism evidence="6">
    <name type="scientific">Thermocrispum agreste</name>
    <dbReference type="NCBI Taxonomy" id="37925"/>
    <lineage>
        <taxon>Bacteria</taxon>
        <taxon>Bacillati</taxon>
        <taxon>Actinomycetota</taxon>
        <taxon>Actinomycetes</taxon>
        <taxon>Pseudonocardiales</taxon>
        <taxon>Pseudonocardiaceae</taxon>
        <taxon>Thermocrispum</taxon>
    </lineage>
</organism>
<evidence type="ECO:0000313" key="6">
    <source>
        <dbReference type="EMBL" id="PZN00336.1"/>
    </source>
</evidence>
<dbReference type="PANTHER" id="PTHR43802">
    <property type="entry name" value="ENOYL-COA HYDRATASE"/>
    <property type="match status" value="1"/>
</dbReference>
<dbReference type="PANTHER" id="PTHR43802:SF1">
    <property type="entry name" value="IP11341P-RELATED"/>
    <property type="match status" value="1"/>
</dbReference>
<dbReference type="InterPro" id="IPR018376">
    <property type="entry name" value="Enoyl-CoA_hyd/isom_CS"/>
</dbReference>
<dbReference type="CDD" id="cd06558">
    <property type="entry name" value="crotonase-like"/>
    <property type="match status" value="1"/>
</dbReference>
<evidence type="ECO:0000256" key="2">
    <source>
        <dbReference type="RuleBase" id="RU003707"/>
    </source>
</evidence>
<proteinExistence type="inferred from homology"/>
<dbReference type="InterPro" id="IPR019587">
    <property type="entry name" value="Polyketide_cyclase/dehydratase"/>
</dbReference>
<dbReference type="AlphaFoldDB" id="A0A2W4JRH3"/>
<dbReference type="Pfam" id="PF18313">
    <property type="entry name" value="TLP1_add_C"/>
    <property type="match status" value="1"/>
</dbReference>
<protein>
    <submittedName>
        <fullName evidence="5 6">Enoyl-CoA hydratase</fullName>
    </submittedName>
</protein>
<evidence type="ECO:0000313" key="7">
    <source>
        <dbReference type="Proteomes" id="UP000249324"/>
    </source>
</evidence>
<dbReference type="Gene3D" id="2.40.50.840">
    <property type="match status" value="1"/>
</dbReference>
<dbReference type="Pfam" id="PF00378">
    <property type="entry name" value="ECH_1"/>
    <property type="match status" value="1"/>
</dbReference>
<dbReference type="InterPro" id="IPR016039">
    <property type="entry name" value="Thiolase-like"/>
</dbReference>
<dbReference type="InterPro" id="IPR023393">
    <property type="entry name" value="START-like_dom_sf"/>
</dbReference>
<reference evidence="5" key="2">
    <citation type="submission" date="2018-05" db="EMBL/GenBank/DDBJ databases">
        <authorList>
            <person name="Moura L."/>
            <person name="Setubal J.C."/>
        </authorList>
    </citation>
    <scope>NUCLEOTIDE SEQUENCE</scope>
    <source>
        <strain evidence="5">ZC4RG45</strain>
    </source>
</reference>
<dbReference type="STRING" id="1111738.GCA_000427905_00231"/>
<dbReference type="SUPFAM" id="SSF53901">
    <property type="entry name" value="Thiolase-like"/>
    <property type="match status" value="1"/>
</dbReference>
<dbReference type="Proteomes" id="UP000249324">
    <property type="component" value="Unassembled WGS sequence"/>
</dbReference>
<evidence type="ECO:0000313" key="5">
    <source>
        <dbReference type="EMBL" id="MFO7193377.1"/>
    </source>
</evidence>
<dbReference type="PROSITE" id="PS00166">
    <property type="entry name" value="ENOYL_COA_HYDRATASE"/>
    <property type="match status" value="1"/>
</dbReference>
<feature type="region of interest" description="Disordered" evidence="3">
    <location>
        <begin position="39"/>
        <end position="71"/>
    </location>
</feature>
<dbReference type="EMBL" id="QGUI01000093">
    <property type="protein sequence ID" value="PZN00336.1"/>
    <property type="molecule type" value="Genomic_DNA"/>
</dbReference>
<dbReference type="NCBIfam" id="NF006100">
    <property type="entry name" value="PRK08252.1"/>
    <property type="match status" value="1"/>
</dbReference>
<dbReference type="Gene3D" id="3.30.530.20">
    <property type="match status" value="1"/>
</dbReference>
<evidence type="ECO:0000259" key="4">
    <source>
        <dbReference type="Pfam" id="PF18313"/>
    </source>
</evidence>
<dbReference type="InterPro" id="IPR040771">
    <property type="entry name" value="TLP1_add_C"/>
</dbReference>
<dbReference type="SUPFAM" id="SSF52096">
    <property type="entry name" value="ClpP/crotonase"/>
    <property type="match status" value="1"/>
</dbReference>
<dbReference type="Pfam" id="PF10604">
    <property type="entry name" value="Polyketide_cyc2"/>
    <property type="match status" value="1"/>
</dbReference>